<organism evidence="3 4">
    <name type="scientific">Leucobacter weissii</name>
    <dbReference type="NCBI Taxonomy" id="1983706"/>
    <lineage>
        <taxon>Bacteria</taxon>
        <taxon>Bacillati</taxon>
        <taxon>Actinomycetota</taxon>
        <taxon>Actinomycetes</taxon>
        <taxon>Micrococcales</taxon>
        <taxon>Microbacteriaceae</taxon>
        <taxon>Leucobacter</taxon>
    </lineage>
</organism>
<dbReference type="SUPFAM" id="SSF53271">
    <property type="entry name" value="PRTase-like"/>
    <property type="match status" value="1"/>
</dbReference>
<dbReference type="PANTHER" id="PTHR47505">
    <property type="entry name" value="DNA UTILIZATION PROTEIN YHGH"/>
    <property type="match status" value="1"/>
</dbReference>
<dbReference type="CDD" id="cd06223">
    <property type="entry name" value="PRTases_typeI"/>
    <property type="match status" value="1"/>
</dbReference>
<sequence>MTDLKTQPTGLRELGRQFGLDLLALLWPTRCVSCGAPDRDLCDACRADLLAPDRPVLRHEMRAAAPVPVPVRVAGGYGGVLGAVLREYKYGGRSGFARLLGARLRPLIEEIGPVLLVAVPSRPARVRELGYRHVELVVRAALAGLERPAPELMPRALRTLPGRVAQAGLGADARRVNAELVGVRRGARPSLRGRDVVLVDDIITTGASAAACGRALEAAGGRLVGIAALCGAVLAGDRGGSSAVVGAPIGNTGGPGGGDRAETVKFGQGVKVGIEVTR</sequence>
<gene>
    <name evidence="3" type="ORF">J4H92_01515</name>
</gene>
<feature type="domain" description="Phosphoribosyltransferase" evidence="2">
    <location>
        <begin position="186"/>
        <end position="230"/>
    </location>
</feature>
<keyword evidence="4" id="KW-1185">Reference proteome</keyword>
<evidence type="ECO:0000313" key="4">
    <source>
        <dbReference type="Proteomes" id="UP000664382"/>
    </source>
</evidence>
<dbReference type="EMBL" id="JAGDYM010000003">
    <property type="protein sequence ID" value="MBO1900625.1"/>
    <property type="molecule type" value="Genomic_DNA"/>
</dbReference>
<dbReference type="InterPro" id="IPR000836">
    <property type="entry name" value="PRTase_dom"/>
</dbReference>
<accession>A0A939SAM6</accession>
<dbReference type="InterPro" id="IPR029057">
    <property type="entry name" value="PRTase-like"/>
</dbReference>
<proteinExistence type="inferred from homology"/>
<comment type="caution">
    <text evidence="3">The sequence shown here is derived from an EMBL/GenBank/DDBJ whole genome shotgun (WGS) entry which is preliminary data.</text>
</comment>
<evidence type="ECO:0000256" key="1">
    <source>
        <dbReference type="ARBA" id="ARBA00008007"/>
    </source>
</evidence>
<dbReference type="PANTHER" id="PTHR47505:SF1">
    <property type="entry name" value="DNA UTILIZATION PROTEIN YHGH"/>
    <property type="match status" value="1"/>
</dbReference>
<dbReference type="InterPro" id="IPR051910">
    <property type="entry name" value="ComF/GntX_DNA_util-trans"/>
</dbReference>
<dbReference type="Gene3D" id="3.40.50.2020">
    <property type="match status" value="1"/>
</dbReference>
<dbReference type="Proteomes" id="UP000664382">
    <property type="component" value="Unassembled WGS sequence"/>
</dbReference>
<evidence type="ECO:0000313" key="3">
    <source>
        <dbReference type="EMBL" id="MBO1900625.1"/>
    </source>
</evidence>
<dbReference type="Pfam" id="PF00156">
    <property type="entry name" value="Pribosyltran"/>
    <property type="match status" value="1"/>
</dbReference>
<name>A0A939SAM6_9MICO</name>
<evidence type="ECO:0000259" key="2">
    <source>
        <dbReference type="Pfam" id="PF00156"/>
    </source>
</evidence>
<dbReference type="AlphaFoldDB" id="A0A939SAM6"/>
<reference evidence="3" key="1">
    <citation type="submission" date="2021-03" db="EMBL/GenBank/DDBJ databases">
        <title>Leucobacter chromiisoli sp. nov., isolated from chromium-containing soil of chemical plant.</title>
        <authorList>
            <person name="Xu Z."/>
        </authorList>
    </citation>
    <scope>NUCLEOTIDE SEQUENCE</scope>
    <source>
        <strain evidence="3">S27</strain>
    </source>
</reference>
<dbReference type="RefSeq" id="WP_208095263.1">
    <property type="nucleotide sequence ID" value="NZ_JAGDYM010000003.1"/>
</dbReference>
<protein>
    <submittedName>
        <fullName evidence="3">ComF family protein</fullName>
    </submittedName>
</protein>
<comment type="similarity">
    <text evidence="1">Belongs to the ComF/GntX family.</text>
</comment>